<evidence type="ECO:0000313" key="2">
    <source>
        <dbReference type="Proteomes" id="UP000027195"/>
    </source>
</evidence>
<dbReference type="AlphaFoldDB" id="A0A067M5Q8"/>
<accession>A0A067M5Q8</accession>
<dbReference type="Proteomes" id="UP000027195">
    <property type="component" value="Unassembled WGS sequence"/>
</dbReference>
<keyword evidence="2" id="KW-1185">Reference proteome</keyword>
<dbReference type="EMBL" id="KL198061">
    <property type="protein sequence ID" value="KDQ11118.1"/>
    <property type="molecule type" value="Genomic_DNA"/>
</dbReference>
<evidence type="ECO:0000313" key="1">
    <source>
        <dbReference type="EMBL" id="KDQ11118.1"/>
    </source>
</evidence>
<organism evidence="1 2">
    <name type="scientific">Botryobasidium botryosum (strain FD-172 SS1)</name>
    <dbReference type="NCBI Taxonomy" id="930990"/>
    <lineage>
        <taxon>Eukaryota</taxon>
        <taxon>Fungi</taxon>
        <taxon>Dikarya</taxon>
        <taxon>Basidiomycota</taxon>
        <taxon>Agaricomycotina</taxon>
        <taxon>Agaricomycetes</taxon>
        <taxon>Cantharellales</taxon>
        <taxon>Botryobasidiaceae</taxon>
        <taxon>Botryobasidium</taxon>
    </lineage>
</organism>
<gene>
    <name evidence="1" type="ORF">BOTBODRAFT_57650</name>
</gene>
<sequence>MYIGSQKTASEYTDMLSADLACADTLCFVVYVSAVNQAVATLANQTQRLTPLESSTPSSSVFL</sequence>
<reference evidence="2" key="1">
    <citation type="journal article" date="2014" name="Proc. Natl. Acad. Sci. U.S.A.">
        <title>Extensive sampling of basidiomycete genomes demonstrates inadequacy of the white-rot/brown-rot paradigm for wood decay fungi.</title>
        <authorList>
            <person name="Riley R."/>
            <person name="Salamov A.A."/>
            <person name="Brown D.W."/>
            <person name="Nagy L.G."/>
            <person name="Floudas D."/>
            <person name="Held B.W."/>
            <person name="Levasseur A."/>
            <person name="Lombard V."/>
            <person name="Morin E."/>
            <person name="Otillar R."/>
            <person name="Lindquist E.A."/>
            <person name="Sun H."/>
            <person name="LaButti K.M."/>
            <person name="Schmutz J."/>
            <person name="Jabbour D."/>
            <person name="Luo H."/>
            <person name="Baker S.E."/>
            <person name="Pisabarro A.G."/>
            <person name="Walton J.D."/>
            <person name="Blanchette R.A."/>
            <person name="Henrissat B."/>
            <person name="Martin F."/>
            <person name="Cullen D."/>
            <person name="Hibbett D.S."/>
            <person name="Grigoriev I.V."/>
        </authorList>
    </citation>
    <scope>NUCLEOTIDE SEQUENCE [LARGE SCALE GENOMIC DNA]</scope>
    <source>
        <strain evidence="2">FD-172 SS1</strain>
    </source>
</reference>
<dbReference type="InParanoid" id="A0A067M5Q8"/>
<name>A0A067M5Q8_BOTB1</name>
<dbReference type="HOGENOM" id="CLU_2885482_0_0_1"/>
<protein>
    <submittedName>
        <fullName evidence="1">Uncharacterized protein</fullName>
    </submittedName>
</protein>
<proteinExistence type="predicted"/>